<keyword evidence="4 9" id="KW-0378">Hydrolase</keyword>
<feature type="region of interest" description="Disordered" evidence="10">
    <location>
        <begin position="827"/>
        <end position="859"/>
    </location>
</feature>
<keyword evidence="2" id="KW-0964">Secreted</keyword>
<evidence type="ECO:0000256" key="8">
    <source>
        <dbReference type="ARBA" id="ARBA00044036"/>
    </source>
</evidence>
<dbReference type="FunFam" id="2.40.10.10:FF:000047">
    <property type="entry name" value="Trypsin eta"/>
    <property type="match status" value="1"/>
</dbReference>
<dbReference type="GO" id="GO:0005576">
    <property type="term" value="C:extracellular region"/>
    <property type="evidence" value="ECO:0007669"/>
    <property type="project" value="UniProtKB-SubCell"/>
</dbReference>
<evidence type="ECO:0000256" key="4">
    <source>
        <dbReference type="ARBA" id="ARBA00022801"/>
    </source>
</evidence>
<gene>
    <name evidence="12" type="primary">Paox_0</name>
    <name evidence="12" type="ORF">G6Z75_0008370</name>
</gene>
<evidence type="ECO:0000256" key="2">
    <source>
        <dbReference type="ARBA" id="ARBA00022525"/>
    </source>
</evidence>
<evidence type="ECO:0000256" key="5">
    <source>
        <dbReference type="ARBA" id="ARBA00022825"/>
    </source>
</evidence>
<dbReference type="InterPro" id="IPR001314">
    <property type="entry name" value="Peptidase_S1A"/>
</dbReference>
<keyword evidence="6" id="KW-1015">Disulfide bond</keyword>
<dbReference type="PANTHER" id="PTHR24252">
    <property type="entry name" value="ACROSIN-RELATED"/>
    <property type="match status" value="1"/>
</dbReference>
<evidence type="ECO:0000256" key="7">
    <source>
        <dbReference type="ARBA" id="ARBA00024195"/>
    </source>
</evidence>
<evidence type="ECO:0000313" key="13">
    <source>
        <dbReference type="Proteomes" id="UP000667349"/>
    </source>
</evidence>
<evidence type="ECO:0000313" key="12">
    <source>
        <dbReference type="EMBL" id="KAG5311370.1"/>
    </source>
</evidence>
<dbReference type="CDD" id="cd00190">
    <property type="entry name" value="Tryp_SPc"/>
    <property type="match status" value="2"/>
</dbReference>
<feature type="domain" description="Peptidase S1" evidence="11">
    <location>
        <begin position="77"/>
        <end position="326"/>
    </location>
</feature>
<dbReference type="GO" id="GO:0016491">
    <property type="term" value="F:oxidoreductase activity"/>
    <property type="evidence" value="ECO:0007669"/>
    <property type="project" value="InterPro"/>
</dbReference>
<dbReference type="Pfam" id="PF00089">
    <property type="entry name" value="Trypsin"/>
    <property type="match status" value="2"/>
</dbReference>
<dbReference type="InterPro" id="IPR002937">
    <property type="entry name" value="Amino_oxidase"/>
</dbReference>
<evidence type="ECO:0000259" key="11">
    <source>
        <dbReference type="PROSITE" id="PS50240"/>
    </source>
</evidence>
<protein>
    <recommendedName>
        <fullName evidence="8">chymotrypsin</fullName>
        <ecNumber evidence="8">3.4.21.1</ecNumber>
    </recommendedName>
</protein>
<evidence type="ECO:0000256" key="6">
    <source>
        <dbReference type="ARBA" id="ARBA00023157"/>
    </source>
</evidence>
<dbReference type="InterPro" id="IPR009003">
    <property type="entry name" value="Peptidase_S1_PA"/>
</dbReference>
<organism evidence="12 13">
    <name type="scientific">Acromyrmex insinuator</name>
    <dbReference type="NCBI Taxonomy" id="230686"/>
    <lineage>
        <taxon>Eukaryota</taxon>
        <taxon>Metazoa</taxon>
        <taxon>Ecdysozoa</taxon>
        <taxon>Arthropoda</taxon>
        <taxon>Hexapoda</taxon>
        <taxon>Insecta</taxon>
        <taxon>Pterygota</taxon>
        <taxon>Neoptera</taxon>
        <taxon>Endopterygota</taxon>
        <taxon>Hymenoptera</taxon>
        <taxon>Apocrita</taxon>
        <taxon>Aculeata</taxon>
        <taxon>Formicoidea</taxon>
        <taxon>Formicidae</taxon>
        <taxon>Myrmicinae</taxon>
        <taxon>Acromyrmex</taxon>
    </lineage>
</organism>
<feature type="compositionally biased region" description="Polar residues" evidence="10">
    <location>
        <begin position="850"/>
        <end position="859"/>
    </location>
</feature>
<dbReference type="InterPro" id="IPR018114">
    <property type="entry name" value="TRYPSIN_HIS"/>
</dbReference>
<dbReference type="FunFam" id="2.40.10.10:FF:000002">
    <property type="entry name" value="Transmembrane protease serine"/>
    <property type="match status" value="1"/>
</dbReference>
<keyword evidence="13" id="KW-1185">Reference proteome</keyword>
<dbReference type="Gene3D" id="3.50.50.60">
    <property type="entry name" value="FAD/NAD(P)-binding domain"/>
    <property type="match status" value="1"/>
</dbReference>
<feature type="domain" description="Peptidase S1" evidence="11">
    <location>
        <begin position="939"/>
        <end position="1180"/>
    </location>
</feature>
<dbReference type="AlphaFoldDB" id="A0A836ENW7"/>
<dbReference type="FunFam" id="2.40.10.10:FF:000068">
    <property type="entry name" value="transmembrane protease serine 2"/>
    <property type="match status" value="1"/>
</dbReference>
<dbReference type="SMART" id="SM00020">
    <property type="entry name" value="Tryp_SPc"/>
    <property type="match status" value="2"/>
</dbReference>
<keyword evidence="5 9" id="KW-0720">Serine protease</keyword>
<keyword evidence="3 9" id="KW-0645">Protease</keyword>
<reference evidence="12" key="1">
    <citation type="submission" date="2020-02" db="EMBL/GenBank/DDBJ databases">
        <title>Relaxed selection underlies rapid genomic changes in the transitions from sociality to social parasitism in ants.</title>
        <authorList>
            <person name="Bi X."/>
        </authorList>
    </citation>
    <scope>NUCLEOTIDE SEQUENCE</scope>
    <source>
        <strain evidence="12">BGI-DK2013a</strain>
        <tissue evidence="12">Whole body</tissue>
    </source>
</reference>
<dbReference type="PROSITE" id="PS00135">
    <property type="entry name" value="TRYPSIN_SER"/>
    <property type="match status" value="2"/>
</dbReference>
<evidence type="ECO:0000256" key="9">
    <source>
        <dbReference type="RuleBase" id="RU363034"/>
    </source>
</evidence>
<evidence type="ECO:0000256" key="3">
    <source>
        <dbReference type="ARBA" id="ARBA00022670"/>
    </source>
</evidence>
<sequence>MNSVTFNTFTQPACLYQQYMTLCLERLGLLAGDSPVSMVECEEYVGKIAGTSFITSLTASSDVRKIIHTCGSMNPLVINGTEAQANEFPHMVALGKRNANQFVLMCGGTLISHNWVISAAHCTHGTDGGVTDARIGFHSLTDQKGIMSVIKDIITHPDYKPPAMYADIALLQLMTPVTFSTSVRPACLYQPFDTVPIQAWVSGWGVTEYSGEVSDRLQKTQLNLIDNLSCTVRHNNSTAIPYGITPSMICAGDPKGNWTRDTCQGDSGGPLQIVHPKSKCLFQVIGITSFGQGCGMIDIPAMDFRFGLVTIFLILLDVTFVRSTEESSRACSLPKQTKIVIVGAGAAGIAAASRLLQKGVNDFVILEANDRIGGRINSKDFGENVVDLGAEWVPGESGNVVFQLASKHNLLNSSAFLLNVSKYEVVTINGEIMPNEESTKALTLYFNIMDKMDKEELENETGSLGDYFIREYYKAFDEKPFMNRTRVAEYLSLIEKMQNSADCSDTWFDVSVKLFIDYWECEGDLTLNWKGRGYKTIFDVLLQKIPNSEERLPVMEKIEFEKVVATINYSSGENVTVTTRDGCEYFASHVIFTGSLGVLKEKHSSMFVPPLPQKKQRAIEGLNIGTANKIFLEFPHRWWPEDKTTFNFIWSEKDKKEFLQTHGQNSEWLCDVFVFVTVAYQPNLLCAWITGKNARYIETLSDTDVFDGLYLLLKGAFESHDNVTKPTRILRSKWYTNEHFRGSYSFHSMLSEQMNVTSRDLAEPIMTGNKPVILFAGEATHDHYYSTVHGGVETGFREADRLIDFESNANPFLTNFRNSTKEIIDPKVKVESSSSPSPVSQTPYAPLPSYPTSTSNTPAPNNDFIFPTPPKIHSPTSHVPSWKELLPSKLSPEKPISELKCEEYVGEIVETTLMSTLTGSSSAIHKLTNSCEKENNNLVVGGTEARVDEFPHMVALGKRNFDEFILMCGGTLISHTWVISAAHCTHGTDGGITDAKIGFHSLSDQKGGITVIKDIKTHPDYKPPAMYADIALVQLMTVVTFSKSIRPACLYQLFNTMPSKVWVSGWGVTKYSGEVSDRLQKAELNVIDNLLCTIRHNSSTEEVPYGITPSMICAGDLSGNWTRDTCQGDSGGPLQIVSENKCVFQLIGITSFGKACAMIDIPGVYTRVSHYISWIEGIVWPQGQ</sequence>
<name>A0A836ENW7_9HYME</name>
<dbReference type="Pfam" id="PF01593">
    <property type="entry name" value="Amino_oxidase"/>
    <property type="match status" value="1"/>
</dbReference>
<evidence type="ECO:0000256" key="1">
    <source>
        <dbReference type="ARBA" id="ARBA00004239"/>
    </source>
</evidence>
<dbReference type="SUPFAM" id="SSF54373">
    <property type="entry name" value="FAD-linked reductases, C-terminal domain"/>
    <property type="match status" value="1"/>
</dbReference>
<feature type="compositionally biased region" description="Low complexity" evidence="10">
    <location>
        <begin position="831"/>
        <end position="840"/>
    </location>
</feature>
<comment type="caution">
    <text evidence="12">The sequence shown here is derived from an EMBL/GenBank/DDBJ whole genome shotgun (WGS) entry which is preliminary data.</text>
</comment>
<dbReference type="GO" id="GO:0004252">
    <property type="term" value="F:serine-type endopeptidase activity"/>
    <property type="evidence" value="ECO:0007669"/>
    <property type="project" value="UniProtKB-EC"/>
</dbReference>
<dbReference type="SUPFAM" id="SSF51905">
    <property type="entry name" value="FAD/NAD(P)-binding domain"/>
    <property type="match status" value="1"/>
</dbReference>
<dbReference type="InterPro" id="IPR043504">
    <property type="entry name" value="Peptidase_S1_PA_chymotrypsin"/>
</dbReference>
<dbReference type="InterPro" id="IPR033116">
    <property type="entry name" value="TRYPSIN_SER"/>
</dbReference>
<evidence type="ECO:0000256" key="10">
    <source>
        <dbReference type="SAM" id="MobiDB-lite"/>
    </source>
</evidence>
<feature type="non-terminal residue" evidence="12">
    <location>
        <position position="1184"/>
    </location>
</feature>
<feature type="non-terminal residue" evidence="12">
    <location>
        <position position="1"/>
    </location>
</feature>
<dbReference type="GO" id="GO:0016485">
    <property type="term" value="P:protein processing"/>
    <property type="evidence" value="ECO:0007669"/>
    <property type="project" value="UniProtKB-ARBA"/>
</dbReference>
<dbReference type="PROSITE" id="PS50240">
    <property type="entry name" value="TRYPSIN_DOM"/>
    <property type="match status" value="2"/>
</dbReference>
<dbReference type="InterPro" id="IPR001254">
    <property type="entry name" value="Trypsin_dom"/>
</dbReference>
<dbReference type="EC" id="3.4.21.1" evidence="8"/>
<dbReference type="InterPro" id="IPR036188">
    <property type="entry name" value="FAD/NAD-bd_sf"/>
</dbReference>
<accession>A0A836ENW7</accession>
<dbReference type="PROSITE" id="PS00134">
    <property type="entry name" value="TRYPSIN_HIS"/>
    <property type="match status" value="2"/>
</dbReference>
<dbReference type="Gene3D" id="2.40.10.10">
    <property type="entry name" value="Trypsin-like serine proteases"/>
    <property type="match status" value="4"/>
</dbReference>
<comment type="subcellular location">
    <subcellularLocation>
        <location evidence="1">Secreted</location>
        <location evidence="1">Extracellular space</location>
    </subcellularLocation>
</comment>
<dbReference type="SUPFAM" id="SSF50494">
    <property type="entry name" value="Trypsin-like serine proteases"/>
    <property type="match status" value="2"/>
</dbReference>
<proteinExistence type="inferred from homology"/>
<dbReference type="EMBL" id="JAANHZ010000410">
    <property type="protein sequence ID" value="KAG5311370.1"/>
    <property type="molecule type" value="Genomic_DNA"/>
</dbReference>
<dbReference type="Gene3D" id="3.90.660.10">
    <property type="match status" value="1"/>
</dbReference>
<dbReference type="PANTHER" id="PTHR24252:SF7">
    <property type="entry name" value="HYALIN"/>
    <property type="match status" value="1"/>
</dbReference>
<dbReference type="Proteomes" id="UP000667349">
    <property type="component" value="Unassembled WGS sequence"/>
</dbReference>
<dbReference type="PRINTS" id="PR00722">
    <property type="entry name" value="CHYMOTRYPSIN"/>
</dbReference>
<comment type="similarity">
    <text evidence="7">Belongs to the peptidase S1 family. CLIP subfamily.</text>
</comment>